<dbReference type="STRING" id="1301098.PKB_4012"/>
<evidence type="ECO:0000256" key="4">
    <source>
        <dbReference type="ARBA" id="ARBA00023125"/>
    </source>
</evidence>
<dbReference type="CDD" id="cd06171">
    <property type="entry name" value="Sigma70_r4"/>
    <property type="match status" value="1"/>
</dbReference>
<dbReference type="NCBIfam" id="NF009188">
    <property type="entry name" value="PRK12536.1"/>
    <property type="match status" value="1"/>
</dbReference>
<feature type="domain" description="RNA polymerase sigma-70 region 2" evidence="6">
    <location>
        <begin position="40"/>
        <end position="100"/>
    </location>
</feature>
<dbReference type="InterPro" id="IPR039425">
    <property type="entry name" value="RNA_pol_sigma-70-like"/>
</dbReference>
<dbReference type="NCBIfam" id="TIGR02937">
    <property type="entry name" value="sigma70-ECF"/>
    <property type="match status" value="1"/>
</dbReference>
<keyword evidence="2" id="KW-0805">Transcription regulation</keyword>
<feature type="domain" description="RNA polymerase sigma factor 70 region 4 type 2" evidence="7">
    <location>
        <begin position="131"/>
        <end position="183"/>
    </location>
</feature>
<dbReference type="SUPFAM" id="SSF88659">
    <property type="entry name" value="Sigma3 and sigma4 domains of RNA polymerase sigma factors"/>
    <property type="match status" value="1"/>
</dbReference>
<comment type="similarity">
    <text evidence="1">Belongs to the sigma-70 factor family. ECF subfamily.</text>
</comment>
<dbReference type="InterPro" id="IPR014284">
    <property type="entry name" value="RNA_pol_sigma-70_dom"/>
</dbReference>
<dbReference type="PATRIC" id="fig|1301098.3.peg.4016"/>
<dbReference type="eggNOG" id="COG1595">
    <property type="taxonomic scope" value="Bacteria"/>
</dbReference>
<dbReference type="HOGENOM" id="CLU_047691_10_2_6"/>
<accession>A0A024HKD7</accession>
<reference evidence="8 9" key="2">
    <citation type="submission" date="2014-05" db="EMBL/GenBank/DDBJ databases">
        <title>Genome sequence of the 3-chlorobenzoate degrading bacterium Pseudomonas knackmussii B13 shows multiple evidence for horizontal gene transfer.</title>
        <authorList>
            <person name="Miyazaki R."/>
            <person name="Bertelli C."/>
            <person name="Falquet L."/>
            <person name="Robinson-Rechavi M."/>
            <person name="Gharib W."/>
            <person name="Roy S."/>
            <person name="Van der Meer J.R."/>
        </authorList>
    </citation>
    <scope>NUCLEOTIDE SEQUENCE [LARGE SCALE GENOMIC DNA]</scope>
    <source>
        <strain evidence="8 9">B13</strain>
    </source>
</reference>
<evidence type="ECO:0000259" key="7">
    <source>
        <dbReference type="Pfam" id="PF08281"/>
    </source>
</evidence>
<keyword evidence="5" id="KW-0804">Transcription</keyword>
<evidence type="ECO:0000259" key="6">
    <source>
        <dbReference type="Pfam" id="PF04542"/>
    </source>
</evidence>
<sequence>MQRTTSQEVLIAREAQLQALLLRGMEGDGAAYREFLAALGTHLRAFLRRRLNQRPGEVEDLLQEVLLAVHNARHTYRAEQPLTAWVQAIARYKLADHFRAFARREALHEPLEDDDGELFAVEDDEPAQASRDLGKLLQQLPDKQRLPIVHVKLEGLSVEETASLTGLSSSAVKVGIHRGLKALANMIRGLRSDEDQ</sequence>
<reference evidence="8 9" key="1">
    <citation type="submission" date="2013-03" db="EMBL/GenBank/DDBJ databases">
        <authorList>
            <person name="Linke B."/>
        </authorList>
    </citation>
    <scope>NUCLEOTIDE SEQUENCE [LARGE SCALE GENOMIC DNA]</scope>
    <source>
        <strain evidence="8 9">B13</strain>
    </source>
</reference>
<dbReference type="InterPro" id="IPR013249">
    <property type="entry name" value="RNA_pol_sigma70_r4_t2"/>
</dbReference>
<dbReference type="EMBL" id="HG322950">
    <property type="protein sequence ID" value="CDF85341.1"/>
    <property type="molecule type" value="Genomic_DNA"/>
</dbReference>
<evidence type="ECO:0000256" key="2">
    <source>
        <dbReference type="ARBA" id="ARBA00023015"/>
    </source>
</evidence>
<evidence type="ECO:0000256" key="5">
    <source>
        <dbReference type="ARBA" id="ARBA00023163"/>
    </source>
</evidence>
<dbReference type="Gene3D" id="1.10.1740.10">
    <property type="match status" value="1"/>
</dbReference>
<dbReference type="PANTHER" id="PTHR43133">
    <property type="entry name" value="RNA POLYMERASE ECF-TYPE SIGMA FACTO"/>
    <property type="match status" value="1"/>
</dbReference>
<dbReference type="AlphaFoldDB" id="A0A024HKD7"/>
<dbReference type="GO" id="GO:0016987">
    <property type="term" value="F:sigma factor activity"/>
    <property type="evidence" value="ECO:0007669"/>
    <property type="project" value="UniProtKB-KW"/>
</dbReference>
<keyword evidence="3" id="KW-0731">Sigma factor</keyword>
<dbReference type="GO" id="GO:0006352">
    <property type="term" value="P:DNA-templated transcription initiation"/>
    <property type="evidence" value="ECO:0007669"/>
    <property type="project" value="InterPro"/>
</dbReference>
<protein>
    <submittedName>
        <fullName evidence="8">RNA polymerase sigma factor</fullName>
    </submittedName>
</protein>
<dbReference type="InterPro" id="IPR013325">
    <property type="entry name" value="RNA_pol_sigma_r2"/>
</dbReference>
<dbReference type="KEGG" id="pkc:PKB_4012"/>
<dbReference type="InterPro" id="IPR013324">
    <property type="entry name" value="RNA_pol_sigma_r3/r4-like"/>
</dbReference>
<dbReference type="Pfam" id="PF08281">
    <property type="entry name" value="Sigma70_r4_2"/>
    <property type="match status" value="1"/>
</dbReference>
<name>A0A024HKD7_PSEKB</name>
<dbReference type="RefSeq" id="WP_043253766.1">
    <property type="nucleotide sequence ID" value="NZ_HG322950.1"/>
</dbReference>
<dbReference type="Pfam" id="PF04542">
    <property type="entry name" value="Sigma70_r2"/>
    <property type="match status" value="1"/>
</dbReference>
<evidence type="ECO:0000313" key="9">
    <source>
        <dbReference type="Proteomes" id="UP000025241"/>
    </source>
</evidence>
<dbReference type="GO" id="GO:0003677">
    <property type="term" value="F:DNA binding"/>
    <property type="evidence" value="ECO:0007669"/>
    <property type="project" value="UniProtKB-KW"/>
</dbReference>
<gene>
    <name evidence="8" type="ORF">PKB_4012</name>
</gene>
<proteinExistence type="inferred from homology"/>
<keyword evidence="4" id="KW-0238">DNA-binding</keyword>
<dbReference type="InterPro" id="IPR036388">
    <property type="entry name" value="WH-like_DNA-bd_sf"/>
</dbReference>
<keyword evidence="9" id="KW-1185">Reference proteome</keyword>
<evidence type="ECO:0000313" key="8">
    <source>
        <dbReference type="EMBL" id="CDF85341.1"/>
    </source>
</evidence>
<evidence type="ECO:0000256" key="1">
    <source>
        <dbReference type="ARBA" id="ARBA00010641"/>
    </source>
</evidence>
<dbReference type="PANTHER" id="PTHR43133:SF58">
    <property type="entry name" value="ECF RNA POLYMERASE SIGMA FACTOR SIGD"/>
    <property type="match status" value="1"/>
</dbReference>
<dbReference type="NCBIfam" id="NF009191">
    <property type="entry name" value="PRK12539.1"/>
    <property type="match status" value="1"/>
</dbReference>
<evidence type="ECO:0000256" key="3">
    <source>
        <dbReference type="ARBA" id="ARBA00023082"/>
    </source>
</evidence>
<dbReference type="SUPFAM" id="SSF88946">
    <property type="entry name" value="Sigma2 domain of RNA polymerase sigma factors"/>
    <property type="match status" value="1"/>
</dbReference>
<dbReference type="InterPro" id="IPR007627">
    <property type="entry name" value="RNA_pol_sigma70_r2"/>
</dbReference>
<dbReference type="Gene3D" id="1.10.10.10">
    <property type="entry name" value="Winged helix-like DNA-binding domain superfamily/Winged helix DNA-binding domain"/>
    <property type="match status" value="1"/>
</dbReference>
<dbReference type="Proteomes" id="UP000025241">
    <property type="component" value="Chromosome I"/>
</dbReference>
<organism evidence="8 9">
    <name type="scientific">Pseudomonas knackmussii (strain DSM 6978 / CCUG 54928 / LMG 23759 / B13)</name>
    <dbReference type="NCBI Taxonomy" id="1301098"/>
    <lineage>
        <taxon>Bacteria</taxon>
        <taxon>Pseudomonadati</taxon>
        <taxon>Pseudomonadota</taxon>
        <taxon>Gammaproteobacteria</taxon>
        <taxon>Pseudomonadales</taxon>
        <taxon>Pseudomonadaceae</taxon>
        <taxon>Pseudomonas</taxon>
    </lineage>
</organism>
<dbReference type="OrthoDB" id="8535698at2"/>